<keyword evidence="1" id="KW-0175">Coiled coil</keyword>
<accession>L7FMW3</accession>
<feature type="region of interest" description="Disordered" evidence="2">
    <location>
        <begin position="116"/>
        <end position="186"/>
    </location>
</feature>
<gene>
    <name evidence="3" type="ORF">EIN_444700</name>
</gene>
<keyword evidence="4" id="KW-1185">Reference proteome</keyword>
<evidence type="ECO:0000313" key="4">
    <source>
        <dbReference type="Proteomes" id="UP000014680"/>
    </source>
</evidence>
<dbReference type="KEGG" id="eiv:EIN_444700"/>
<reference evidence="3 4" key="1">
    <citation type="submission" date="2012-10" db="EMBL/GenBank/DDBJ databases">
        <authorList>
            <person name="Zafar N."/>
            <person name="Inman J."/>
            <person name="Hall N."/>
            <person name="Lorenzi H."/>
            <person name="Caler E."/>
        </authorList>
    </citation>
    <scope>NUCLEOTIDE SEQUENCE [LARGE SCALE GENOMIC DNA]</scope>
    <source>
        <strain evidence="3 4">IP1</strain>
    </source>
</reference>
<feature type="compositionally biased region" description="Low complexity" evidence="2">
    <location>
        <begin position="126"/>
        <end position="138"/>
    </location>
</feature>
<feature type="compositionally biased region" description="Polar residues" evidence="2">
    <location>
        <begin position="116"/>
        <end position="125"/>
    </location>
</feature>
<evidence type="ECO:0000256" key="2">
    <source>
        <dbReference type="SAM" id="MobiDB-lite"/>
    </source>
</evidence>
<name>L7FMW3_ENTIV</name>
<feature type="non-terminal residue" evidence="3">
    <location>
        <position position="256"/>
    </location>
</feature>
<dbReference type="VEuPathDB" id="AmoebaDB:EIN_444700"/>
<evidence type="ECO:0000313" key="3">
    <source>
        <dbReference type="EMBL" id="ELP92202.1"/>
    </source>
</evidence>
<organism evidence="3 4">
    <name type="scientific">Entamoeba invadens IP1</name>
    <dbReference type="NCBI Taxonomy" id="370355"/>
    <lineage>
        <taxon>Eukaryota</taxon>
        <taxon>Amoebozoa</taxon>
        <taxon>Evosea</taxon>
        <taxon>Archamoebae</taxon>
        <taxon>Mastigamoebida</taxon>
        <taxon>Entamoebidae</taxon>
        <taxon>Entamoeba</taxon>
    </lineage>
</organism>
<protein>
    <submittedName>
        <fullName evidence="3">Uncharacterized protein</fullName>
    </submittedName>
</protein>
<proteinExistence type="predicted"/>
<feature type="coiled-coil region" evidence="1">
    <location>
        <begin position="15"/>
        <end position="42"/>
    </location>
</feature>
<dbReference type="EMBL" id="KB206393">
    <property type="protein sequence ID" value="ELP92202.1"/>
    <property type="molecule type" value="Genomic_DNA"/>
</dbReference>
<dbReference type="Proteomes" id="UP000014680">
    <property type="component" value="Unassembled WGS sequence"/>
</dbReference>
<sequence>MFVNPQQCIIPQVNSNTQSVRLIRLENRMDQLLNESVSTRSQFGSLTNNIVILDSKLDVMTTLLNQMASKFSDLLIQNVDMKKSIGGLQSRFPTKTEKFDEIEKLPSKIKKVENQIQQSAPTQYTKSPSPKLQQQPKQTHSYQQEIQRPNYPAKSPSPNTPKEQKKPSIPIRNKMKPTPLVPKNKKDDFAGLSFEAEIANFNKQLKDDDLSVKKKDHEETKNVQTKLENVEINNKNSSLETATDVKKKTESVTLTG</sequence>
<dbReference type="GeneID" id="14891185"/>
<dbReference type="AlphaFoldDB" id="L7FMW3"/>
<evidence type="ECO:0000256" key="1">
    <source>
        <dbReference type="SAM" id="Coils"/>
    </source>
</evidence>
<dbReference type="RefSeq" id="XP_004258973.1">
    <property type="nucleotide sequence ID" value="XM_004258925.1"/>
</dbReference>